<dbReference type="InterPro" id="IPR025311">
    <property type="entry name" value="DUF4166"/>
</dbReference>
<accession>A0A3B0XVW9</accession>
<organism evidence="2">
    <name type="scientific">hydrothermal vent metagenome</name>
    <dbReference type="NCBI Taxonomy" id="652676"/>
    <lineage>
        <taxon>unclassified sequences</taxon>
        <taxon>metagenomes</taxon>
        <taxon>ecological metagenomes</taxon>
    </lineage>
</organism>
<protein>
    <recommendedName>
        <fullName evidence="1">DUF4166 domain-containing protein</fullName>
    </recommendedName>
</protein>
<dbReference type="Pfam" id="PF13761">
    <property type="entry name" value="DUF4166"/>
    <property type="match status" value="1"/>
</dbReference>
<evidence type="ECO:0000259" key="1">
    <source>
        <dbReference type="Pfam" id="PF13761"/>
    </source>
</evidence>
<gene>
    <name evidence="2" type="ORF">MNBD_GAMMA09-1077</name>
</gene>
<feature type="domain" description="DUF4166" evidence="1">
    <location>
        <begin position="13"/>
        <end position="186"/>
    </location>
</feature>
<sequence length="196" mass="22900">MFKNILKHQWPQLSPALQRHYGIKEGEEITMRGKLSVKHGLFIKLFMPLIRLTGALVPVEGENFTVIVKNKKEAGRFYWYRKFIKADEIYEFNSVMRQYDDTVVEFVGFGLGIRMGLKEKNSGLVYQDKGYVLKLGKRLIPVPVHLLMGRSIIEEFTSEDSPHDIDMKFIVKHPWFGFLFSYMGYFNVDEVPLDNK</sequence>
<dbReference type="AlphaFoldDB" id="A0A3B0XVW9"/>
<proteinExistence type="predicted"/>
<name>A0A3B0XVW9_9ZZZZ</name>
<reference evidence="2" key="1">
    <citation type="submission" date="2018-06" db="EMBL/GenBank/DDBJ databases">
        <authorList>
            <person name="Zhirakovskaya E."/>
        </authorList>
    </citation>
    <scope>NUCLEOTIDE SEQUENCE</scope>
</reference>
<evidence type="ECO:0000313" key="2">
    <source>
        <dbReference type="EMBL" id="VAW68850.1"/>
    </source>
</evidence>
<dbReference type="EMBL" id="UOFI01000139">
    <property type="protein sequence ID" value="VAW68850.1"/>
    <property type="molecule type" value="Genomic_DNA"/>
</dbReference>